<dbReference type="Gene3D" id="1.20.120.450">
    <property type="entry name" value="dinb family like domain"/>
    <property type="match status" value="1"/>
</dbReference>
<comment type="caution">
    <text evidence="1">The sequence shown here is derived from an EMBL/GenBank/DDBJ whole genome shotgun (WGS) entry which is preliminary data.</text>
</comment>
<name>A0ABW8UUG9_9RHOB</name>
<sequence>MARTVLPLVGRDIPDLPFDDDPGLIVALAEDMTFLLDTVKRSDFDDAAHREITDIAGEATITQNGQDYALLFGLPNAQFHLTLGYATLRHTGAAVGKGDLDGYHIYTTPQTQH</sequence>
<dbReference type="Proteomes" id="UP001627408">
    <property type="component" value="Unassembled WGS sequence"/>
</dbReference>
<dbReference type="RefSeq" id="WP_407592628.1">
    <property type="nucleotide sequence ID" value="NZ_JBHDIY010000002.1"/>
</dbReference>
<protein>
    <submittedName>
        <fullName evidence="1">DUF1993 family protein</fullName>
    </submittedName>
</protein>
<gene>
    <name evidence="1" type="ORF">ACERZ8_13165</name>
</gene>
<dbReference type="InterPro" id="IPR034660">
    <property type="entry name" value="DinB/YfiT-like"/>
</dbReference>
<keyword evidence="2" id="KW-1185">Reference proteome</keyword>
<dbReference type="Pfam" id="PF09351">
    <property type="entry name" value="DUF1993"/>
    <property type="match status" value="1"/>
</dbReference>
<dbReference type="SUPFAM" id="SSF109854">
    <property type="entry name" value="DinB/YfiT-like putative metalloenzymes"/>
    <property type="match status" value="1"/>
</dbReference>
<dbReference type="PANTHER" id="PTHR36922">
    <property type="entry name" value="BLL2446 PROTEIN"/>
    <property type="match status" value="1"/>
</dbReference>
<accession>A0ABW8UUG9</accession>
<reference evidence="1 2" key="1">
    <citation type="submission" date="2024-08" db="EMBL/GenBank/DDBJ databases">
        <title>Tateyamaria sp. nov., isolated from marine algae.</title>
        <authorList>
            <person name="Choi B.J."/>
            <person name="Kim J.M."/>
            <person name="Lee J.K."/>
            <person name="Choi D.G."/>
            <person name="Bayburt H."/>
            <person name="Baek J.H."/>
            <person name="Han D.M."/>
            <person name="Jeon C.O."/>
        </authorList>
    </citation>
    <scope>NUCLEOTIDE SEQUENCE [LARGE SCALE GENOMIC DNA]</scope>
    <source>
        <strain evidence="1 2">KMU-156</strain>
    </source>
</reference>
<proteinExistence type="predicted"/>
<organism evidence="1 2">
    <name type="scientific">Tateyamaria armeniaca</name>
    <dbReference type="NCBI Taxonomy" id="2518930"/>
    <lineage>
        <taxon>Bacteria</taxon>
        <taxon>Pseudomonadati</taxon>
        <taxon>Pseudomonadota</taxon>
        <taxon>Alphaproteobacteria</taxon>
        <taxon>Rhodobacterales</taxon>
        <taxon>Roseobacteraceae</taxon>
        <taxon>Tateyamaria</taxon>
    </lineage>
</organism>
<evidence type="ECO:0000313" key="2">
    <source>
        <dbReference type="Proteomes" id="UP001627408"/>
    </source>
</evidence>
<dbReference type="PANTHER" id="PTHR36922:SF1">
    <property type="entry name" value="DUF1993 DOMAIN-CONTAINING PROTEIN"/>
    <property type="match status" value="1"/>
</dbReference>
<evidence type="ECO:0000313" key="1">
    <source>
        <dbReference type="EMBL" id="MFL4470785.1"/>
    </source>
</evidence>
<dbReference type="EMBL" id="JBHDIY010000002">
    <property type="protein sequence ID" value="MFL4470785.1"/>
    <property type="molecule type" value="Genomic_DNA"/>
</dbReference>
<dbReference type="InterPro" id="IPR018531">
    <property type="entry name" value="DUF1993"/>
</dbReference>